<feature type="region of interest" description="Disordered" evidence="1">
    <location>
        <begin position="66"/>
        <end position="86"/>
    </location>
</feature>
<dbReference type="RefSeq" id="WP_382271173.1">
    <property type="nucleotide sequence ID" value="NZ_JBHTBU010000001.1"/>
</dbReference>
<dbReference type="Proteomes" id="UP001596542">
    <property type="component" value="Unassembled WGS sequence"/>
</dbReference>
<dbReference type="PROSITE" id="PS50943">
    <property type="entry name" value="HTH_CROC1"/>
    <property type="match status" value="1"/>
</dbReference>
<evidence type="ECO:0000313" key="4">
    <source>
        <dbReference type="Proteomes" id="UP001596542"/>
    </source>
</evidence>
<dbReference type="SMART" id="SM00530">
    <property type="entry name" value="HTH_XRE"/>
    <property type="match status" value="1"/>
</dbReference>
<evidence type="ECO:0000256" key="1">
    <source>
        <dbReference type="SAM" id="MobiDB-lite"/>
    </source>
</evidence>
<accession>A0ABW2IA84</accession>
<gene>
    <name evidence="3" type="ORF">ACFQPC_07375</name>
</gene>
<sequence length="132" mass="14335">MTIGNRLDQAMKAARIKSQSELARTSGVPQATISRILKGVGSKGPETETVKKLAKACRVSFSWLNEGSADDSEHPGSQEAGKDSYPAMDKRIAHAVKLMQQMPEYKLNQTIKIIDTIAEPLPDTSPDKPADN</sequence>
<dbReference type="CDD" id="cd00093">
    <property type="entry name" value="HTH_XRE"/>
    <property type="match status" value="1"/>
</dbReference>
<comment type="caution">
    <text evidence="3">The sequence shown here is derived from an EMBL/GenBank/DDBJ whole genome shotgun (WGS) entry which is preliminary data.</text>
</comment>
<protein>
    <submittedName>
        <fullName evidence="3">Helix-turn-helix domain-containing protein</fullName>
    </submittedName>
</protein>
<dbReference type="Pfam" id="PF01381">
    <property type="entry name" value="HTH_3"/>
    <property type="match status" value="1"/>
</dbReference>
<feature type="compositionally biased region" description="Basic and acidic residues" evidence="1">
    <location>
        <begin position="71"/>
        <end position="86"/>
    </location>
</feature>
<feature type="domain" description="HTH cro/C1-type" evidence="2">
    <location>
        <begin position="18"/>
        <end position="64"/>
    </location>
</feature>
<dbReference type="InterPro" id="IPR001387">
    <property type="entry name" value="Cro/C1-type_HTH"/>
</dbReference>
<dbReference type="EMBL" id="JBHTBU010000001">
    <property type="protein sequence ID" value="MFC7287851.1"/>
    <property type="molecule type" value="Genomic_DNA"/>
</dbReference>
<keyword evidence="4" id="KW-1185">Reference proteome</keyword>
<evidence type="ECO:0000313" key="3">
    <source>
        <dbReference type="EMBL" id="MFC7287851.1"/>
    </source>
</evidence>
<name>A0ABW2IA84_9BURK</name>
<evidence type="ECO:0000259" key="2">
    <source>
        <dbReference type="PROSITE" id="PS50943"/>
    </source>
</evidence>
<dbReference type="Gene3D" id="1.10.260.40">
    <property type="entry name" value="lambda repressor-like DNA-binding domains"/>
    <property type="match status" value="1"/>
</dbReference>
<proteinExistence type="predicted"/>
<reference evidence="4" key="1">
    <citation type="journal article" date="2019" name="Int. J. Syst. Evol. Microbiol.">
        <title>The Global Catalogue of Microorganisms (GCM) 10K type strain sequencing project: providing services to taxonomists for standard genome sequencing and annotation.</title>
        <authorList>
            <consortium name="The Broad Institute Genomics Platform"/>
            <consortium name="The Broad Institute Genome Sequencing Center for Infectious Disease"/>
            <person name="Wu L."/>
            <person name="Ma J."/>
        </authorList>
    </citation>
    <scope>NUCLEOTIDE SEQUENCE [LARGE SCALE GENOMIC DNA]</scope>
    <source>
        <strain evidence="4">KACC 12508</strain>
    </source>
</reference>
<organism evidence="3 4">
    <name type="scientific">Herminiimonas glaciei</name>
    <dbReference type="NCBI Taxonomy" id="523788"/>
    <lineage>
        <taxon>Bacteria</taxon>
        <taxon>Pseudomonadati</taxon>
        <taxon>Pseudomonadota</taxon>
        <taxon>Betaproteobacteria</taxon>
        <taxon>Burkholderiales</taxon>
        <taxon>Oxalobacteraceae</taxon>
        <taxon>Herminiimonas</taxon>
    </lineage>
</organism>
<dbReference type="SUPFAM" id="SSF47413">
    <property type="entry name" value="lambda repressor-like DNA-binding domains"/>
    <property type="match status" value="1"/>
</dbReference>
<dbReference type="InterPro" id="IPR010982">
    <property type="entry name" value="Lambda_DNA-bd_dom_sf"/>
</dbReference>